<dbReference type="Gene3D" id="2.60.120.620">
    <property type="entry name" value="q2cbj1_9rhob like domain"/>
    <property type="match status" value="1"/>
</dbReference>
<dbReference type="RefSeq" id="WP_053195814.1">
    <property type="nucleotide sequence ID" value="NZ_CP011409.1"/>
</dbReference>
<keyword evidence="3" id="KW-1185">Reference proteome</keyword>
<protein>
    <submittedName>
        <fullName evidence="2">Proline hydroxylase</fullName>
    </submittedName>
</protein>
<organism evidence="2 3">
    <name type="scientific">Herbaspirillum hiltneri N3</name>
    <dbReference type="NCBI Taxonomy" id="1262470"/>
    <lineage>
        <taxon>Bacteria</taxon>
        <taxon>Pseudomonadati</taxon>
        <taxon>Pseudomonadota</taxon>
        <taxon>Betaproteobacteria</taxon>
        <taxon>Burkholderiales</taxon>
        <taxon>Oxalobacteraceae</taxon>
        <taxon>Herbaspirillum</taxon>
    </lineage>
</organism>
<evidence type="ECO:0000313" key="3">
    <source>
        <dbReference type="Proteomes" id="UP000063429"/>
    </source>
</evidence>
<name>A0ABM5UYN0_9BURK</name>
<evidence type="ECO:0000313" key="2">
    <source>
        <dbReference type="EMBL" id="AKZ62307.1"/>
    </source>
</evidence>
<dbReference type="PANTHER" id="PTHR20883">
    <property type="entry name" value="PHYTANOYL-COA DIOXYGENASE DOMAIN CONTAINING 1"/>
    <property type="match status" value="1"/>
</dbReference>
<evidence type="ECO:0000256" key="1">
    <source>
        <dbReference type="ARBA" id="ARBA00001954"/>
    </source>
</evidence>
<sequence>MKLNAEQLARFDELGYVFLPECFSEAEIKALRDASSAVLATQRPDIWRERDGTPRTAFACHQYNEGCKLLASDERLVEPVFQLFGEDVYIHQFKINAKAAFTGEVWQWHQDFPTWHKDDGMPEARAMNIAVFLDEVMPINGPLMVVPRSHKSGALESSHDTQTTSYPLWTLDNKTVTDMVERNGIVTPTGKAGGVLMFHANIVHGSAGNITPYPRRIVYLTLSAVSNAIVKPTRPDFIAHQDFTPVRSTSADVLRKYAEHAAKSAPQSALAA</sequence>
<reference evidence="3" key="1">
    <citation type="journal article" date="2015" name="Genome Announc.">
        <title>Complete Genome Sequence of Herbaspirillum hiltneri N3 (DSM 17495), Isolated from Surface-Sterilized Wheat Roots.</title>
        <authorList>
            <person name="Guizelini D."/>
            <person name="Saizaki P.M."/>
            <person name="Coimbra N.A."/>
            <person name="Weiss V.A."/>
            <person name="Faoro H."/>
            <person name="Sfeir M.Z."/>
            <person name="Baura V.A."/>
            <person name="Monteiro R.A."/>
            <person name="Chubatsu L.S."/>
            <person name="Souza E.M."/>
            <person name="Cruz L.M."/>
            <person name="Pedrosa F.O."/>
            <person name="Raittz R.T."/>
            <person name="Marchaukoski J.N."/>
            <person name="Steffens M.B."/>
        </authorList>
    </citation>
    <scope>NUCLEOTIDE SEQUENCE [LARGE SCALE GENOMIC DNA]</scope>
    <source>
        <strain evidence="3">N3</strain>
    </source>
</reference>
<gene>
    <name evidence="2" type="ORF">F506_06170</name>
</gene>
<dbReference type="PANTHER" id="PTHR20883:SF48">
    <property type="entry name" value="ECTOINE DIOXYGENASE"/>
    <property type="match status" value="1"/>
</dbReference>
<proteinExistence type="predicted"/>
<dbReference type="Pfam" id="PF05721">
    <property type="entry name" value="PhyH"/>
    <property type="match status" value="1"/>
</dbReference>
<dbReference type="InterPro" id="IPR008775">
    <property type="entry name" value="Phytyl_CoA_dOase-like"/>
</dbReference>
<accession>A0ABM5UYN0</accession>
<dbReference type="SUPFAM" id="SSF51197">
    <property type="entry name" value="Clavaminate synthase-like"/>
    <property type="match status" value="1"/>
</dbReference>
<comment type="cofactor">
    <cofactor evidence="1">
        <name>Fe(2+)</name>
        <dbReference type="ChEBI" id="CHEBI:29033"/>
    </cofactor>
</comment>
<dbReference type="Proteomes" id="UP000063429">
    <property type="component" value="Chromosome"/>
</dbReference>
<dbReference type="EMBL" id="CP011409">
    <property type="protein sequence ID" value="AKZ62307.1"/>
    <property type="molecule type" value="Genomic_DNA"/>
</dbReference>